<reference evidence="1" key="1">
    <citation type="submission" date="2018-02" db="EMBL/GenBank/DDBJ databases">
        <title>Rhizophora mucronata_Transcriptome.</title>
        <authorList>
            <person name="Meera S.P."/>
            <person name="Sreeshan A."/>
            <person name="Augustine A."/>
        </authorList>
    </citation>
    <scope>NUCLEOTIDE SEQUENCE</scope>
    <source>
        <tissue evidence="1">Leaf</tissue>
    </source>
</reference>
<dbReference type="EMBL" id="GGEC01059906">
    <property type="protein sequence ID" value="MBX40390.1"/>
    <property type="molecule type" value="Transcribed_RNA"/>
</dbReference>
<accession>A0A2P2ND82</accession>
<protein>
    <submittedName>
        <fullName evidence="1">Uncharacterized protein</fullName>
    </submittedName>
</protein>
<proteinExistence type="predicted"/>
<evidence type="ECO:0000313" key="1">
    <source>
        <dbReference type="EMBL" id="MBX40390.1"/>
    </source>
</evidence>
<name>A0A2P2ND82_RHIMU</name>
<dbReference type="AlphaFoldDB" id="A0A2P2ND82"/>
<sequence>MPSKPSSKPLARAPSRP</sequence>
<organism evidence="1">
    <name type="scientific">Rhizophora mucronata</name>
    <name type="common">Asiatic mangrove</name>
    <dbReference type="NCBI Taxonomy" id="61149"/>
    <lineage>
        <taxon>Eukaryota</taxon>
        <taxon>Viridiplantae</taxon>
        <taxon>Streptophyta</taxon>
        <taxon>Embryophyta</taxon>
        <taxon>Tracheophyta</taxon>
        <taxon>Spermatophyta</taxon>
        <taxon>Magnoliopsida</taxon>
        <taxon>eudicotyledons</taxon>
        <taxon>Gunneridae</taxon>
        <taxon>Pentapetalae</taxon>
        <taxon>rosids</taxon>
        <taxon>fabids</taxon>
        <taxon>Malpighiales</taxon>
        <taxon>Rhizophoraceae</taxon>
        <taxon>Rhizophora</taxon>
    </lineage>
</organism>